<dbReference type="InterPro" id="IPR037041">
    <property type="entry name" value="Trigger_fac_C_sf"/>
</dbReference>
<dbReference type="PANTHER" id="PTHR30560:SF3">
    <property type="entry name" value="TRIGGER FACTOR-LIKE PROTEIN TIG, CHLOROPLASTIC"/>
    <property type="match status" value="1"/>
</dbReference>
<dbReference type="SUPFAM" id="SSF54534">
    <property type="entry name" value="FKBP-like"/>
    <property type="match status" value="1"/>
</dbReference>
<comment type="catalytic activity">
    <reaction evidence="1">
        <text>[protein]-peptidylproline (omega=180) = [protein]-peptidylproline (omega=0)</text>
        <dbReference type="Rhea" id="RHEA:16237"/>
        <dbReference type="Rhea" id="RHEA-COMP:10747"/>
        <dbReference type="Rhea" id="RHEA-COMP:10748"/>
        <dbReference type="ChEBI" id="CHEBI:83833"/>
        <dbReference type="ChEBI" id="CHEBI:83834"/>
        <dbReference type="EC" id="5.2.1.8"/>
    </reaction>
</comment>
<reference evidence="9" key="1">
    <citation type="submission" date="2019-10" db="EMBL/GenBank/DDBJ databases">
        <title>Metagenomic sequencing of thiosulfate-disproportionating enrichment culture.</title>
        <authorList>
            <person name="Umezawa K."/>
            <person name="Kojima H."/>
            <person name="Fukui M."/>
        </authorList>
    </citation>
    <scope>NUCLEOTIDE SEQUENCE</scope>
    <source>
        <strain evidence="9">45J</strain>
    </source>
</reference>
<evidence type="ECO:0000256" key="4">
    <source>
        <dbReference type="ARBA" id="ARBA00023110"/>
    </source>
</evidence>
<evidence type="ECO:0000256" key="6">
    <source>
        <dbReference type="ARBA" id="ARBA00023235"/>
    </source>
</evidence>
<evidence type="ECO:0000259" key="7">
    <source>
        <dbReference type="Pfam" id="PF05697"/>
    </source>
</evidence>
<dbReference type="GO" id="GO:0051083">
    <property type="term" value="P:'de novo' cotranslational protein folding"/>
    <property type="evidence" value="ECO:0007669"/>
    <property type="project" value="TreeGrafter"/>
</dbReference>
<feature type="domain" description="Trigger factor C-terminal" evidence="8">
    <location>
        <begin position="269"/>
        <end position="415"/>
    </location>
</feature>
<keyword evidence="4" id="KW-0697">Rotamase</keyword>
<dbReference type="AlphaFoldDB" id="A0A5J4L2C3"/>
<comment type="caution">
    <text evidence="9">The sequence shown here is derived from an EMBL/GenBank/DDBJ whole genome shotgun (WGS) entry which is preliminary data.</text>
</comment>
<dbReference type="InterPro" id="IPR046357">
    <property type="entry name" value="PPIase_dom_sf"/>
</dbReference>
<gene>
    <name evidence="9" type="ORF">A45J_0638</name>
</gene>
<accession>A0A5J4L2C3</accession>
<proteinExistence type="inferred from homology"/>
<protein>
    <recommendedName>
        <fullName evidence="3">peptidylprolyl isomerase</fullName>
        <ecNumber evidence="3">5.2.1.8</ecNumber>
    </recommendedName>
</protein>
<evidence type="ECO:0000313" key="9">
    <source>
        <dbReference type="EMBL" id="GER92907.1"/>
    </source>
</evidence>
<evidence type="ECO:0000256" key="2">
    <source>
        <dbReference type="ARBA" id="ARBA00005464"/>
    </source>
</evidence>
<dbReference type="HAMAP" id="MF_00303">
    <property type="entry name" value="Trigger_factor_Tig"/>
    <property type="match status" value="1"/>
</dbReference>
<feature type="domain" description="Trigger factor ribosome-binding bacterial" evidence="7">
    <location>
        <begin position="4"/>
        <end position="145"/>
    </location>
</feature>
<evidence type="ECO:0000259" key="8">
    <source>
        <dbReference type="Pfam" id="PF05698"/>
    </source>
</evidence>
<sequence length="422" mass="48122">MLKALEDISSTKKRLKIEVPAEAIESEIKKGLNEAQKRARIPGFRPGKAPMYLIEKKFGKEIEADVLEKIIPEYYLKAIKEADITPVSRPVMEDSFEFKRSEPISMTISVEVRPKIENLNYENLTVKEVPVKVEDEEIEDVLNRLAEEKALYESVDDAVNTGDLVTIDYSATIPKSQGLSGDIAEETVSENVVLKIGSGHYPQEFFDGIIGKKKDEKFIIEATFPDDSPTMFAGKRPKFEITIKDIKRRNIPPIDDEFAKDMGFENIGQLRDKVRENILAAKNRDAERIKQREILDKLLELHSFEVPEVMLNSEINEIISEIRAIGKDTRTDEEIREEVKPNAEKSVRASILLELIGEREGIKVSDEDMKEEILNTAMRTYVSPENIIKYYTARDGSLEGLKQSVFEKKVLKFLLNKAKIQE</sequence>
<keyword evidence="5" id="KW-0143">Chaperone</keyword>
<dbReference type="Gene3D" id="3.30.70.1050">
    <property type="entry name" value="Trigger factor ribosome-binding domain"/>
    <property type="match status" value="1"/>
</dbReference>
<dbReference type="GO" id="GO:0015031">
    <property type="term" value="P:protein transport"/>
    <property type="evidence" value="ECO:0007669"/>
    <property type="project" value="InterPro"/>
</dbReference>
<comment type="similarity">
    <text evidence="2">Belongs to the FKBP-type PPIase family. Tig subfamily.</text>
</comment>
<keyword evidence="6" id="KW-0413">Isomerase</keyword>
<dbReference type="GO" id="GO:0003755">
    <property type="term" value="F:peptidyl-prolyl cis-trans isomerase activity"/>
    <property type="evidence" value="ECO:0007669"/>
    <property type="project" value="UniProtKB-KW"/>
</dbReference>
<dbReference type="InterPro" id="IPR008880">
    <property type="entry name" value="Trigger_fac_C"/>
</dbReference>
<dbReference type="InterPro" id="IPR027304">
    <property type="entry name" value="Trigger_fact/SurA_dom_sf"/>
</dbReference>
<dbReference type="Pfam" id="PF05698">
    <property type="entry name" value="Trigger_C"/>
    <property type="match status" value="1"/>
</dbReference>
<dbReference type="GO" id="GO:0043335">
    <property type="term" value="P:protein unfolding"/>
    <property type="evidence" value="ECO:0007669"/>
    <property type="project" value="TreeGrafter"/>
</dbReference>
<evidence type="ECO:0000256" key="5">
    <source>
        <dbReference type="ARBA" id="ARBA00023186"/>
    </source>
</evidence>
<dbReference type="PANTHER" id="PTHR30560">
    <property type="entry name" value="TRIGGER FACTOR CHAPERONE AND PEPTIDYL-PROLYL CIS/TRANS ISOMERASE"/>
    <property type="match status" value="1"/>
</dbReference>
<dbReference type="EMBL" id="BLAB01000001">
    <property type="protein sequence ID" value="GER92907.1"/>
    <property type="molecule type" value="Genomic_DNA"/>
</dbReference>
<dbReference type="NCBIfam" id="TIGR00115">
    <property type="entry name" value="tig"/>
    <property type="match status" value="1"/>
</dbReference>
<evidence type="ECO:0000256" key="1">
    <source>
        <dbReference type="ARBA" id="ARBA00000971"/>
    </source>
</evidence>
<dbReference type="SUPFAM" id="SSF109998">
    <property type="entry name" value="Triger factor/SurA peptide-binding domain-like"/>
    <property type="match status" value="1"/>
</dbReference>
<dbReference type="Gene3D" id="3.10.50.40">
    <property type="match status" value="1"/>
</dbReference>
<evidence type="ECO:0000256" key="3">
    <source>
        <dbReference type="ARBA" id="ARBA00013194"/>
    </source>
</evidence>
<dbReference type="InterPro" id="IPR008881">
    <property type="entry name" value="Trigger_fac_ribosome-bd_bac"/>
</dbReference>
<dbReference type="InterPro" id="IPR036611">
    <property type="entry name" value="Trigger_fac_ribosome-bd_sf"/>
</dbReference>
<dbReference type="PIRSF" id="PIRSF003095">
    <property type="entry name" value="Trigger_factor"/>
    <property type="match status" value="1"/>
</dbReference>
<dbReference type="InterPro" id="IPR005215">
    <property type="entry name" value="Trig_fac"/>
</dbReference>
<dbReference type="EC" id="5.2.1.8" evidence="3"/>
<dbReference type="Gene3D" id="1.10.3120.10">
    <property type="entry name" value="Trigger factor, C-terminal domain"/>
    <property type="match status" value="1"/>
</dbReference>
<dbReference type="Pfam" id="PF05697">
    <property type="entry name" value="Trigger_N"/>
    <property type="match status" value="1"/>
</dbReference>
<organism evidence="9">
    <name type="scientific">hot springs metagenome</name>
    <dbReference type="NCBI Taxonomy" id="433727"/>
    <lineage>
        <taxon>unclassified sequences</taxon>
        <taxon>metagenomes</taxon>
        <taxon>ecological metagenomes</taxon>
    </lineage>
</organism>
<dbReference type="GO" id="GO:0044183">
    <property type="term" value="F:protein folding chaperone"/>
    <property type="evidence" value="ECO:0007669"/>
    <property type="project" value="TreeGrafter"/>
</dbReference>
<dbReference type="GO" id="GO:0043022">
    <property type="term" value="F:ribosome binding"/>
    <property type="evidence" value="ECO:0007669"/>
    <property type="project" value="TreeGrafter"/>
</dbReference>
<dbReference type="SUPFAM" id="SSF102735">
    <property type="entry name" value="Trigger factor ribosome-binding domain"/>
    <property type="match status" value="1"/>
</dbReference>
<name>A0A5J4L2C3_9ZZZZ</name>